<dbReference type="Proteomes" id="UP000005018">
    <property type="component" value="Chromosome 5"/>
</dbReference>
<name>H8X7R6_CANO9</name>
<dbReference type="RefSeq" id="XP_003869983.1">
    <property type="nucleotide sequence ID" value="XM_003869934.1"/>
</dbReference>
<reference evidence="3 4" key="1">
    <citation type="journal article" date="2012" name="PLoS ONE">
        <title>Sequence and analysis of the genome of the pathogenic yeast Candida orthopsilosis.</title>
        <authorList>
            <person name="Riccombeni A."/>
            <person name="Vidanes G."/>
            <person name="Proux-Wera E."/>
            <person name="Wolfe K.H."/>
            <person name="Butler G."/>
        </authorList>
    </citation>
    <scope>NUCLEOTIDE SEQUENCE [LARGE SCALE GENOMIC DNA]</scope>
    <source>
        <strain evidence="3 4">Co 90-125</strain>
    </source>
</reference>
<keyword evidence="2" id="KW-0732">Signal</keyword>
<evidence type="ECO:0000256" key="2">
    <source>
        <dbReference type="SAM" id="SignalP"/>
    </source>
</evidence>
<feature type="region of interest" description="Disordered" evidence="1">
    <location>
        <begin position="77"/>
        <end position="103"/>
    </location>
</feature>
<dbReference type="KEGG" id="cot:CORT_0E02650"/>
<dbReference type="HOGENOM" id="CLU_1304706_0_0_1"/>
<protein>
    <submittedName>
        <fullName evidence="3">Uncharacterized protein</fullName>
    </submittedName>
</protein>
<dbReference type="GeneID" id="14540982"/>
<feature type="compositionally biased region" description="Low complexity" evidence="1">
    <location>
        <begin position="83"/>
        <end position="96"/>
    </location>
</feature>
<evidence type="ECO:0000313" key="4">
    <source>
        <dbReference type="Proteomes" id="UP000005018"/>
    </source>
</evidence>
<feature type="compositionally biased region" description="Low complexity" evidence="1">
    <location>
        <begin position="164"/>
        <end position="180"/>
    </location>
</feature>
<gene>
    <name evidence="3" type="ORF">CORT_0E02650</name>
</gene>
<organism evidence="3 4">
    <name type="scientific">Candida orthopsilosis (strain 90-125)</name>
    <name type="common">Yeast</name>
    <dbReference type="NCBI Taxonomy" id="1136231"/>
    <lineage>
        <taxon>Eukaryota</taxon>
        <taxon>Fungi</taxon>
        <taxon>Dikarya</taxon>
        <taxon>Ascomycota</taxon>
        <taxon>Saccharomycotina</taxon>
        <taxon>Pichiomycetes</taxon>
        <taxon>Debaryomycetaceae</taxon>
        <taxon>Candida/Lodderomyces clade</taxon>
        <taxon>Candida</taxon>
    </lineage>
</organism>
<evidence type="ECO:0000313" key="3">
    <source>
        <dbReference type="EMBL" id="CCG23852.1"/>
    </source>
</evidence>
<accession>H8X7R6</accession>
<dbReference type="AlphaFoldDB" id="H8X7R6"/>
<evidence type="ECO:0000256" key="1">
    <source>
        <dbReference type="SAM" id="MobiDB-lite"/>
    </source>
</evidence>
<feature type="signal peptide" evidence="2">
    <location>
        <begin position="1"/>
        <end position="22"/>
    </location>
</feature>
<dbReference type="OrthoDB" id="4026481at2759"/>
<dbReference type="EMBL" id="HE681723">
    <property type="protein sequence ID" value="CCG23852.1"/>
    <property type="molecule type" value="Genomic_DNA"/>
</dbReference>
<proteinExistence type="predicted"/>
<feature type="region of interest" description="Disordered" evidence="1">
    <location>
        <begin position="164"/>
        <end position="196"/>
    </location>
</feature>
<sequence length="211" mass="24536">MEGFFAVFCLSCSVYLIRKCAAFRKTRKNISTVYRTKNKHTGPYNHYNCVKHSFPLTSLTFKITSLYSTVPMSRKRQFEEDSPPYSLPSSSPNPYSTFPSSQSFINSSPTKSTSYSFENTSLFSQSQYSPTSSSPITKRVQLNKIHTEVHQKTIRMMMDASIQLQRQEQQHQEPQQQESENLQSNKMMYEDDNGAETLKENKCTYFQQPYW</sequence>
<keyword evidence="4" id="KW-1185">Reference proteome</keyword>
<feature type="chain" id="PRO_5003617217" evidence="2">
    <location>
        <begin position="23"/>
        <end position="211"/>
    </location>
</feature>